<dbReference type="InParanoid" id="A0A409VPX5"/>
<organism evidence="3 4">
    <name type="scientific">Gymnopilus dilepis</name>
    <dbReference type="NCBI Taxonomy" id="231916"/>
    <lineage>
        <taxon>Eukaryota</taxon>
        <taxon>Fungi</taxon>
        <taxon>Dikarya</taxon>
        <taxon>Basidiomycota</taxon>
        <taxon>Agaricomycotina</taxon>
        <taxon>Agaricomycetes</taxon>
        <taxon>Agaricomycetidae</taxon>
        <taxon>Agaricales</taxon>
        <taxon>Agaricineae</taxon>
        <taxon>Hymenogastraceae</taxon>
        <taxon>Gymnopilus</taxon>
    </lineage>
</organism>
<gene>
    <name evidence="3" type="ORF">CVT26_006251</name>
</gene>
<evidence type="ECO:0000313" key="4">
    <source>
        <dbReference type="Proteomes" id="UP000284706"/>
    </source>
</evidence>
<dbReference type="EMBL" id="NHYE01005598">
    <property type="protein sequence ID" value="PPQ68322.1"/>
    <property type="molecule type" value="Genomic_DNA"/>
</dbReference>
<feature type="domain" description="BTB" evidence="2">
    <location>
        <begin position="1214"/>
        <end position="1311"/>
    </location>
</feature>
<proteinExistence type="predicted"/>
<protein>
    <recommendedName>
        <fullName evidence="2">BTB domain-containing protein</fullName>
    </recommendedName>
</protein>
<sequence length="1660" mass="183368">MDRKFNPSTSDVKVQSSDGRVFDLHKSLLEAHTGAFPGPEVGDKNEVIKLTEAGDILELLFAFVYPKPHPDLVDVDFDLVAALAEAVGKYEVYSAVNTCNTRLRTFLPDGKIEIFGYALKHGHPKLADEAYPYLVRAPLFPVLERLPAHFILPWVKYHEQWSSVISDARKMIKNLTIASKVPTICHPGPVVCNTCRSSLYTWVATIEEQPSTFALKSGLLNACIIGSPVFQCCKNAPDAYEKKAAPPKFSLARETKIATDYIPPAPTDPRFSSTTADVKVQSSDGRVFDLHKALLEAYTGAFPGPDVDSEDEIVYLTETGDVLELLFAFVYPKRHPDLEDVGLEPLAALAEAVGKYEVYSAVNTCNTRLRSFLPDKKIEIFTYALKHGYSKLAGEAYPYLVLAPLVPVLKALPAQYILPWAEHHEQWSSVIRDARTRIKNLTAVSQMTNCHSGSTVCNICRSSLYTWIATIEEQPSISILRAALSSASMSGNIFMECCKGSATTSTSPFGQPFGQFFEQPPKCDHIVVLARSCLDSVKLIPAFDFQKLGKNRNLVKSPSSGVRPVTITMAATTVPVNVPPVTPAQPPSNVTFTFSGATIPTLNFSQKPPAQPAKVPDSLNVVDQPWVNTRFNEKDSDVQIKSSDGFTFRLHRSVLEMSTGAFPGPEVPTEGEPVSLTETAKVLSILFSFVYPKRHPDLEDLDFSVVAAVAEAAGKYEVFAAMIPCNVRLMKFLPTHALEIFVYAIKHDHTKLMNEAVPALTRLPLVSVLKELPPRHMLAWSNMQPAGQPQPPQNFTFSFGNAFNDSSKAAQPAQASGNNQVEPIEQPWVKTPYSDKDSDVQVRSADGTLFKLHRAVLEIGTGSFPGADVPTEGEEVSLTEDAKVLSILFSFIYPKRHPDLDDLDFQTVAAVAEAAGKYEVFAAMNTCNTRLGRRVLLLTFTMSFNLSALSLQFPPLPPPPSAASSSTSLPLRVTSDGRSRNTSIPCPLVQQPWEDSRFNEANSDVQIRSADGFTFHLHRAVLEMNTGAFPGPDVPTDGEPATLTENANVLAILFSYIYPKRHPDLQNENFYVVSAVAEAAGKYEVFAAMNTCNTRLMKFLPQNALEIFVYAIRHDYPKLMNAAVPHFSRSPLVPVLTRIPPLHMLAWARYHEAWQAVFRSAIGYIKNLPAPGAVPLLPTTMASSIAYNIDSITPHTPVSADQPWYDTRFSVFDSDLEVQSSDGFIFQLHRSVLQSGTGAFPGSEFDTQGEIVHLSEPAAVLEILFAFIYPKKHTHLEKQNFQMVAAVAEAAEKYEVFSAMYACNVRMRTFLSQHSPEIFTYAIKHDYPDLLNEAVKHFARAPLVSVLAKFPPNYVVPWTAMTSRNLSIATPQAPVSAEQPWVGTRFSAHDSDIEVQSSDGFIFQLHRRALEVSTGAFPGCEIDTHGEVVHLSEPARVLGILFAFVYPRKFVDLDGEAFEFEVVRDVAEAAEKYEVFGAMYACAVRMRELLPQHAAEIFTFAVEHDYPKLINDAVPYLARAPYIPTLAKFPPAYIIPWAKYTQAWCAIFKDAQTDLLKRPIEASSSTCHVPPSRVTAPPTKICGVCLKSAITVLNQLELIDSLAALQDALRAPRATFGDMPCCHREGYALQVCPHVLWLVAFCRERVKRVPDFLSFVNGQA</sequence>
<comment type="caution">
    <text evidence="3">The sequence shown here is derived from an EMBL/GenBank/DDBJ whole genome shotgun (WGS) entry which is preliminary data.</text>
</comment>
<feature type="domain" description="BTB" evidence="2">
    <location>
        <begin position="276"/>
        <end position="373"/>
    </location>
</feature>
<dbReference type="InterPro" id="IPR000210">
    <property type="entry name" value="BTB/POZ_dom"/>
</dbReference>
<dbReference type="InterPro" id="IPR011333">
    <property type="entry name" value="SKP1/BTB/POZ_sf"/>
</dbReference>
<feature type="domain" description="BTB" evidence="2">
    <location>
        <begin position="10"/>
        <end position="107"/>
    </location>
</feature>
<dbReference type="STRING" id="231916.A0A409VPX5"/>
<accession>A0A409VPX5</accession>
<dbReference type="Gene3D" id="3.30.710.10">
    <property type="entry name" value="Potassium Channel Kv1.1, Chain A"/>
    <property type="match status" value="4"/>
</dbReference>
<feature type="domain" description="BTB" evidence="2">
    <location>
        <begin position="1391"/>
        <end position="1490"/>
    </location>
</feature>
<dbReference type="OrthoDB" id="565731at2759"/>
<keyword evidence="4" id="KW-1185">Reference proteome</keyword>
<feature type="domain" description="BTB" evidence="2">
    <location>
        <begin position="1003"/>
        <end position="1100"/>
    </location>
</feature>
<dbReference type="SMART" id="SM00225">
    <property type="entry name" value="BTB"/>
    <property type="match status" value="7"/>
</dbReference>
<feature type="compositionally biased region" description="Low complexity" evidence="1">
    <location>
        <begin position="962"/>
        <end position="971"/>
    </location>
</feature>
<evidence type="ECO:0000259" key="2">
    <source>
        <dbReference type="SMART" id="SM00225"/>
    </source>
</evidence>
<feature type="compositionally biased region" description="Polar residues" evidence="1">
    <location>
        <begin position="807"/>
        <end position="821"/>
    </location>
</feature>
<feature type="region of interest" description="Disordered" evidence="1">
    <location>
        <begin position="957"/>
        <end position="986"/>
    </location>
</feature>
<reference evidence="3 4" key="1">
    <citation type="journal article" date="2018" name="Evol. Lett.">
        <title>Horizontal gene cluster transfer increased hallucinogenic mushroom diversity.</title>
        <authorList>
            <person name="Reynolds H.T."/>
            <person name="Vijayakumar V."/>
            <person name="Gluck-Thaler E."/>
            <person name="Korotkin H.B."/>
            <person name="Matheny P.B."/>
            <person name="Slot J.C."/>
        </authorList>
    </citation>
    <scope>NUCLEOTIDE SEQUENCE [LARGE SCALE GENOMIC DNA]</scope>
    <source>
        <strain evidence="3 4">SRW20</strain>
    </source>
</reference>
<feature type="domain" description="BTB" evidence="2">
    <location>
        <begin position="838"/>
        <end position="935"/>
    </location>
</feature>
<evidence type="ECO:0000313" key="3">
    <source>
        <dbReference type="EMBL" id="PPQ68322.1"/>
    </source>
</evidence>
<dbReference type="CDD" id="cd18186">
    <property type="entry name" value="BTB_POZ_ZBTB_KLHL-like"/>
    <property type="match status" value="1"/>
</dbReference>
<name>A0A409VPX5_9AGAR</name>
<feature type="region of interest" description="Disordered" evidence="1">
    <location>
        <begin position="807"/>
        <end position="837"/>
    </location>
</feature>
<feature type="domain" description="BTB" evidence="2">
    <location>
        <begin position="636"/>
        <end position="733"/>
    </location>
</feature>
<dbReference type="Proteomes" id="UP000284706">
    <property type="component" value="Unassembled WGS sequence"/>
</dbReference>
<evidence type="ECO:0000256" key="1">
    <source>
        <dbReference type="SAM" id="MobiDB-lite"/>
    </source>
</evidence>